<dbReference type="AlphaFoldDB" id="A0A8S9HJX6"/>
<comment type="caution">
    <text evidence="1">The sequence shown here is derived from an EMBL/GenBank/DDBJ whole genome shotgun (WGS) entry which is preliminary data.</text>
</comment>
<name>A0A8S9HJX6_BRACR</name>
<organism evidence="1 2">
    <name type="scientific">Brassica cretica</name>
    <name type="common">Mustard</name>
    <dbReference type="NCBI Taxonomy" id="69181"/>
    <lineage>
        <taxon>Eukaryota</taxon>
        <taxon>Viridiplantae</taxon>
        <taxon>Streptophyta</taxon>
        <taxon>Embryophyta</taxon>
        <taxon>Tracheophyta</taxon>
        <taxon>Spermatophyta</taxon>
        <taxon>Magnoliopsida</taxon>
        <taxon>eudicotyledons</taxon>
        <taxon>Gunneridae</taxon>
        <taxon>Pentapetalae</taxon>
        <taxon>rosids</taxon>
        <taxon>malvids</taxon>
        <taxon>Brassicales</taxon>
        <taxon>Brassicaceae</taxon>
        <taxon>Brassiceae</taxon>
        <taxon>Brassica</taxon>
    </lineage>
</organism>
<proteinExistence type="predicted"/>
<evidence type="ECO:0000313" key="2">
    <source>
        <dbReference type="Proteomes" id="UP000712281"/>
    </source>
</evidence>
<dbReference type="EMBL" id="QGKW02001940">
    <property type="protein sequence ID" value="KAF2556736.1"/>
    <property type="molecule type" value="Genomic_DNA"/>
</dbReference>
<accession>A0A8S9HJX6</accession>
<gene>
    <name evidence="1" type="ORF">F2Q68_00015938</name>
</gene>
<protein>
    <submittedName>
        <fullName evidence="1">Uncharacterized protein</fullName>
    </submittedName>
</protein>
<dbReference type="Proteomes" id="UP000712281">
    <property type="component" value="Unassembled WGS sequence"/>
</dbReference>
<sequence length="123" mass="14775">MPLFSFNPFASYKVHHFPSQTVLLHIDPLLVISSELHIYRLEHRQVMVHRLHKPGKKRRGVRIRFLLDQSHNVRRQTLHQSQCWNSFLTKWCGPIFRWVFRRRRLSEKPELGHDAIVTVNTMS</sequence>
<evidence type="ECO:0000313" key="1">
    <source>
        <dbReference type="EMBL" id="KAF2556736.1"/>
    </source>
</evidence>
<reference evidence="1" key="1">
    <citation type="submission" date="2019-12" db="EMBL/GenBank/DDBJ databases">
        <title>Genome sequencing and annotation of Brassica cretica.</title>
        <authorList>
            <person name="Studholme D.J."/>
            <person name="Sarris P.F."/>
        </authorList>
    </citation>
    <scope>NUCLEOTIDE SEQUENCE</scope>
    <source>
        <strain evidence="1">PFS-001/15</strain>
        <tissue evidence="1">Leaf</tissue>
    </source>
</reference>